<reference evidence="3 4" key="1">
    <citation type="submission" date="2020-08" db="EMBL/GenBank/DDBJ databases">
        <title>Genome public.</title>
        <authorList>
            <person name="Liu C."/>
            <person name="Sun Q."/>
        </authorList>
    </citation>
    <scope>NUCLEOTIDE SEQUENCE [LARGE SCALE GENOMIC DNA]</scope>
    <source>
        <strain evidence="3 4">NSJ-27</strain>
    </source>
</reference>
<feature type="transmembrane region" description="Helical" evidence="1">
    <location>
        <begin position="147"/>
        <end position="171"/>
    </location>
</feature>
<evidence type="ECO:0000256" key="1">
    <source>
        <dbReference type="SAM" id="Phobius"/>
    </source>
</evidence>
<comment type="caution">
    <text evidence="3">The sequence shown here is derived from an EMBL/GenBank/DDBJ whole genome shotgun (WGS) entry which is preliminary data.</text>
</comment>
<keyword evidence="1" id="KW-0812">Transmembrane</keyword>
<keyword evidence="1" id="KW-1133">Transmembrane helix</keyword>
<dbReference type="PANTHER" id="PTHR35793:SF2">
    <property type="entry name" value="INNER MEMBRANE PROTEIN YJIG"/>
    <property type="match status" value="1"/>
</dbReference>
<feature type="domain" description="Nucleoside transporter/FeoB GTPase Gate" evidence="2">
    <location>
        <begin position="42"/>
        <end position="141"/>
    </location>
</feature>
<name>A0ABR7IMZ9_9CLOT</name>
<sequence>MRIDLFFIPTILAGIIIYAMFHHVNLFESFLKGAKEGVSIAVGLIPTMVGLLAAIAMLQASGAIDLLTSFLAPLAKALGIPQEILPLAILKPVSGSGSLAVCETIFTQFHPDSYIGRVAAVLQGSTETTFYTIAVYYSSVGVSNIRYTLPAALFGDLIGIVCSSLFVRILFGVH</sequence>
<dbReference type="RefSeq" id="WP_186995822.1">
    <property type="nucleotide sequence ID" value="NZ_JACOQK010000001.1"/>
</dbReference>
<keyword evidence="1" id="KW-0472">Membrane</keyword>
<evidence type="ECO:0000313" key="4">
    <source>
        <dbReference type="Proteomes" id="UP000649151"/>
    </source>
</evidence>
<dbReference type="InterPro" id="IPR052549">
    <property type="entry name" value="SpmB"/>
</dbReference>
<evidence type="ECO:0000313" key="3">
    <source>
        <dbReference type="EMBL" id="MBC5786506.1"/>
    </source>
</evidence>
<proteinExistence type="predicted"/>
<dbReference type="Proteomes" id="UP000649151">
    <property type="component" value="Unassembled WGS sequence"/>
</dbReference>
<dbReference type="Pfam" id="PF07670">
    <property type="entry name" value="Gate"/>
    <property type="match status" value="1"/>
</dbReference>
<organism evidence="3 4">
    <name type="scientific">Clostridium facile</name>
    <dbReference type="NCBI Taxonomy" id="2763035"/>
    <lineage>
        <taxon>Bacteria</taxon>
        <taxon>Bacillati</taxon>
        <taxon>Bacillota</taxon>
        <taxon>Clostridia</taxon>
        <taxon>Eubacteriales</taxon>
        <taxon>Clostridiaceae</taxon>
        <taxon>Clostridium</taxon>
    </lineage>
</organism>
<evidence type="ECO:0000259" key="2">
    <source>
        <dbReference type="Pfam" id="PF07670"/>
    </source>
</evidence>
<protein>
    <submittedName>
        <fullName evidence="3">Spore maturation protein</fullName>
    </submittedName>
</protein>
<feature type="transmembrane region" description="Helical" evidence="1">
    <location>
        <begin position="38"/>
        <end position="60"/>
    </location>
</feature>
<feature type="transmembrane region" description="Helical" evidence="1">
    <location>
        <begin position="6"/>
        <end position="26"/>
    </location>
</feature>
<gene>
    <name evidence="3" type="ORF">H8Z77_00480</name>
</gene>
<keyword evidence="4" id="KW-1185">Reference proteome</keyword>
<dbReference type="PANTHER" id="PTHR35793">
    <property type="entry name" value="INNER MEMBRANE PROTEIN YJIG"/>
    <property type="match status" value="1"/>
</dbReference>
<dbReference type="InterPro" id="IPR011642">
    <property type="entry name" value="Gate_dom"/>
</dbReference>
<dbReference type="EMBL" id="JACOQK010000001">
    <property type="protein sequence ID" value="MBC5786506.1"/>
    <property type="molecule type" value="Genomic_DNA"/>
</dbReference>
<accession>A0ABR7IMZ9</accession>